<protein>
    <submittedName>
        <fullName evidence="4">Sulfotransferase 4A1</fullName>
    </submittedName>
</protein>
<dbReference type="FunCoup" id="A0A0N0PE28">
    <property type="interactions" value="30"/>
</dbReference>
<evidence type="ECO:0000313" key="5">
    <source>
        <dbReference type="Proteomes" id="UP000053240"/>
    </source>
</evidence>
<dbReference type="InParanoid" id="A0A0N0PE28"/>
<evidence type="ECO:0000259" key="3">
    <source>
        <dbReference type="Pfam" id="PF00685"/>
    </source>
</evidence>
<evidence type="ECO:0000256" key="1">
    <source>
        <dbReference type="ARBA" id="ARBA00005771"/>
    </source>
</evidence>
<reference evidence="4 5" key="1">
    <citation type="journal article" date="2015" name="Nat. Commun.">
        <title>Outbred genome sequencing and CRISPR/Cas9 gene editing in butterflies.</title>
        <authorList>
            <person name="Li X."/>
            <person name="Fan D."/>
            <person name="Zhang W."/>
            <person name="Liu G."/>
            <person name="Zhang L."/>
            <person name="Zhao L."/>
            <person name="Fang X."/>
            <person name="Chen L."/>
            <person name="Dong Y."/>
            <person name="Chen Y."/>
            <person name="Ding Y."/>
            <person name="Zhao R."/>
            <person name="Feng M."/>
            <person name="Zhu Y."/>
            <person name="Feng Y."/>
            <person name="Jiang X."/>
            <person name="Zhu D."/>
            <person name="Xiang H."/>
            <person name="Feng X."/>
            <person name="Li S."/>
            <person name="Wang J."/>
            <person name="Zhang G."/>
            <person name="Kronforst M.R."/>
            <person name="Wang W."/>
        </authorList>
    </citation>
    <scope>NUCLEOTIDE SEQUENCE [LARGE SCALE GENOMIC DNA]</scope>
    <source>
        <strain evidence="4">Ya'a_city_454_Pm</strain>
        <tissue evidence="4">Whole body</tissue>
    </source>
</reference>
<dbReference type="Proteomes" id="UP000053240">
    <property type="component" value="Unassembled WGS sequence"/>
</dbReference>
<accession>A0A0N0PE28</accession>
<dbReference type="GO" id="GO:0008146">
    <property type="term" value="F:sulfotransferase activity"/>
    <property type="evidence" value="ECO:0007669"/>
    <property type="project" value="InterPro"/>
</dbReference>
<organism evidence="4 5">
    <name type="scientific">Papilio machaon</name>
    <name type="common">Old World swallowtail butterfly</name>
    <dbReference type="NCBI Taxonomy" id="76193"/>
    <lineage>
        <taxon>Eukaryota</taxon>
        <taxon>Metazoa</taxon>
        <taxon>Ecdysozoa</taxon>
        <taxon>Arthropoda</taxon>
        <taxon>Hexapoda</taxon>
        <taxon>Insecta</taxon>
        <taxon>Pterygota</taxon>
        <taxon>Neoptera</taxon>
        <taxon>Endopterygota</taxon>
        <taxon>Lepidoptera</taxon>
        <taxon>Glossata</taxon>
        <taxon>Ditrysia</taxon>
        <taxon>Papilionoidea</taxon>
        <taxon>Papilionidae</taxon>
        <taxon>Papilioninae</taxon>
        <taxon>Papilio</taxon>
    </lineage>
</organism>
<evidence type="ECO:0000313" key="4">
    <source>
        <dbReference type="EMBL" id="KPJ19145.1"/>
    </source>
</evidence>
<name>A0A0N0PE28_PAPMA</name>
<feature type="domain" description="Sulfotransferase" evidence="3">
    <location>
        <begin position="59"/>
        <end position="215"/>
    </location>
</feature>
<dbReference type="AlphaFoldDB" id="A0A0N0PE28"/>
<dbReference type="EMBL" id="KQ459941">
    <property type="protein sequence ID" value="KPJ19145.1"/>
    <property type="molecule type" value="Genomic_DNA"/>
</dbReference>
<dbReference type="Gene3D" id="3.40.50.300">
    <property type="entry name" value="P-loop containing nucleotide triphosphate hydrolases"/>
    <property type="match status" value="2"/>
</dbReference>
<feature type="domain" description="Sulfotransferase" evidence="3">
    <location>
        <begin position="226"/>
        <end position="264"/>
    </location>
</feature>
<keyword evidence="5" id="KW-1185">Reference proteome</keyword>
<dbReference type="InterPro" id="IPR000863">
    <property type="entry name" value="Sulfotransferase_dom"/>
</dbReference>
<keyword evidence="2 4" id="KW-0808">Transferase</keyword>
<sequence>MRTKPVLTFSKLDEETGEMLDRMFEKKDCMVEINPGRVILPADYMSIGQDILDMEVLEDDVWMCSYPRTGSTWAQEMVWLIGHDLDYEGAKSLQQIRCPLVELSCIMVDGHAQWHEESVRGTSVDLVKHRLAHPRYIRSHLPWDLLPLDIQRDDGSAKPKVIYTSRNPKDMVVSYYHYCILVHGLKGTFEEFCDIFMRDRAPFGPVWNHILELRYLEKSFGRNYLEQTDLRFIRKGEIGDWKNYMSDDLSRRFDDWAERHLKGTELSFE</sequence>
<dbReference type="Pfam" id="PF00685">
    <property type="entry name" value="Sulfotransfer_1"/>
    <property type="match status" value="2"/>
</dbReference>
<comment type="similarity">
    <text evidence="1">Belongs to the sulfotransferase 1 family.</text>
</comment>
<dbReference type="SUPFAM" id="SSF52540">
    <property type="entry name" value="P-loop containing nucleoside triphosphate hydrolases"/>
    <property type="match status" value="1"/>
</dbReference>
<proteinExistence type="inferred from homology"/>
<dbReference type="PANTHER" id="PTHR11783">
    <property type="entry name" value="SULFOTRANSFERASE SULT"/>
    <property type="match status" value="1"/>
</dbReference>
<dbReference type="InterPro" id="IPR027417">
    <property type="entry name" value="P-loop_NTPase"/>
</dbReference>
<evidence type="ECO:0000256" key="2">
    <source>
        <dbReference type="ARBA" id="ARBA00022679"/>
    </source>
</evidence>
<gene>
    <name evidence="4" type="ORF">RR48_05455</name>
</gene>